<feature type="transmembrane region" description="Helical" evidence="1">
    <location>
        <begin position="883"/>
        <end position="904"/>
    </location>
</feature>
<dbReference type="GO" id="GO:0016740">
    <property type="term" value="F:transferase activity"/>
    <property type="evidence" value="ECO:0007669"/>
    <property type="project" value="UniProtKB-KW"/>
</dbReference>
<dbReference type="EMBL" id="FOGQ01000005">
    <property type="protein sequence ID" value="SER93474.1"/>
    <property type="molecule type" value="Genomic_DNA"/>
</dbReference>
<feature type="transmembrane region" description="Helical" evidence="1">
    <location>
        <begin position="261"/>
        <end position="284"/>
    </location>
</feature>
<dbReference type="Pfam" id="PF11847">
    <property type="entry name" value="GT-C_AftD"/>
    <property type="match status" value="1"/>
</dbReference>
<feature type="transmembrane region" description="Helical" evidence="1">
    <location>
        <begin position="296"/>
        <end position="319"/>
    </location>
</feature>
<keyword evidence="1" id="KW-0472">Membrane</keyword>
<feature type="transmembrane region" description="Helical" evidence="1">
    <location>
        <begin position="166"/>
        <end position="190"/>
    </location>
</feature>
<dbReference type="RefSeq" id="WP_092258108.1">
    <property type="nucleotide sequence ID" value="NZ_CP047199.1"/>
</dbReference>
<feature type="transmembrane region" description="Helical" evidence="1">
    <location>
        <begin position="197"/>
        <end position="218"/>
    </location>
</feature>
<sequence>MAHVVGWIVLTLLAFLQDPGRTAADTKLDLSLDPAGFLARATSAYTDEFTLGQIQNQASGYLFPQGLFFVLTEPLPDWVAQRLWWAVVMGVAYSGTLILARRLGFQGRVSTITPAVLYALSPRVLTTLTAISSEAWPVALVPWTLLPFLRARACEGSRACAGTIPVAFMGAVNATATVLACIPAGLFLVYRRQWKTLALWLAGCAAVSAWWIGPLLVLGRYSPPFTDYIESSATTTYWLNFAEILRGTTSWAPFVDTERTAGYLLVAEPVFVLATAAVAAVGMAGLAARSMPWRGYLVTLLALGVLLLGLGQGPLGTWWLSLLDDPLAPFRNVHKLDPLVRLPLVLGVGYVLSHVRYLRVKGPAVTAVGLIVLAATAPAWSGRLAHQGTWEEVPEYWYEAAAFVDKHAPNTRTLVLPAASFARQDWGWTRDEPIQALSDTPFAVRDAIPLVDPEAIRGLDGLLATIEQDPERADEALRSFGIGAVLVRHDLEGSETDLELPGTPRSFGEIDVYLVEPSRDMMVSSGEPVRVAGGGESLALLNALYGYAPRTLVGTDAHIVTDTPALAVRNYGTLDSAVSAHLRDLEEGDDIYNRVPDYWSKGARVGVAETGGSARASSSAADASSFGGANASQSLTAAFDGTTRTSWWPQPGDIGWIESTVTDGEVTITATATTTVRVISGDYDREISLSGYSPRTVRVPGDTVRVELTEPVGIAELDTGVQRLVTVPDTSPNAQVFMFQRLMPATSTLQRGFTTGQADTWQLSGPATIDGEDYEAGPVELEAGFHVLESREEVLTLERGSAGREAPTAAWEPFNGTASTVTGPDGSAVPQRILTSRSFNEGLRAHVGGYELLPQRIDAGMTSFVVPAGVSGEVTFSFAGQPAYRFSLVAGGTLGALTLLWCIWRVWVAARHPRSGVISACTPDSASSSPCPQGHKSWGIVLLPLATAVLVGGIPGAIGAAVAVMVARWTVIPRWVLSGGAVAMMGLWLARAPWPTAGYAGDSVPVAVAGAVALVALVAPAPRSLARAVPPSILASPQAHKRCRTRRY</sequence>
<keyword evidence="1" id="KW-1133">Transmembrane helix</keyword>
<feature type="transmembrane region" description="Helical" evidence="1">
    <location>
        <begin position="940"/>
        <end position="966"/>
    </location>
</feature>
<accession>A0A1H9T956</accession>
<protein>
    <submittedName>
        <fullName evidence="3">Arabinofuranan 3-O-arabinosyltransferase</fullName>
    </submittedName>
</protein>
<feature type="transmembrane region" description="Helical" evidence="1">
    <location>
        <begin position="1002"/>
        <end position="1021"/>
    </location>
</feature>
<keyword evidence="4" id="KW-1185">Reference proteome</keyword>
<proteinExistence type="predicted"/>
<dbReference type="Proteomes" id="UP000198929">
    <property type="component" value="Unassembled WGS sequence"/>
</dbReference>
<keyword evidence="3" id="KW-0808">Transferase</keyword>
<evidence type="ECO:0000259" key="2">
    <source>
        <dbReference type="Pfam" id="PF11847"/>
    </source>
</evidence>
<organism evidence="3 4">
    <name type="scientific">Corynebacterium cystitidis DSM 20524</name>
    <dbReference type="NCBI Taxonomy" id="1121357"/>
    <lineage>
        <taxon>Bacteria</taxon>
        <taxon>Bacillati</taxon>
        <taxon>Actinomycetota</taxon>
        <taxon>Actinomycetes</taxon>
        <taxon>Mycobacteriales</taxon>
        <taxon>Corynebacteriaceae</taxon>
        <taxon>Corynebacterium</taxon>
    </lineage>
</organism>
<feature type="transmembrane region" description="Helical" evidence="1">
    <location>
        <begin position="972"/>
        <end position="990"/>
    </location>
</feature>
<dbReference type="InterPro" id="IPR021798">
    <property type="entry name" value="AftD_N"/>
</dbReference>
<reference evidence="4" key="1">
    <citation type="submission" date="2016-10" db="EMBL/GenBank/DDBJ databases">
        <authorList>
            <person name="Varghese N."/>
            <person name="Submissions S."/>
        </authorList>
    </citation>
    <scope>NUCLEOTIDE SEQUENCE [LARGE SCALE GENOMIC DNA]</scope>
    <source>
        <strain evidence="4">DSM 20524</strain>
    </source>
</reference>
<keyword evidence="1" id="KW-0812">Transmembrane</keyword>
<dbReference type="STRING" id="1121357.SAMN05661109_01358"/>
<feature type="transmembrane region" description="Helical" evidence="1">
    <location>
        <begin position="83"/>
        <end position="103"/>
    </location>
</feature>
<name>A0A1H9T956_9CORY</name>
<evidence type="ECO:0000313" key="3">
    <source>
        <dbReference type="EMBL" id="SER93474.1"/>
    </source>
</evidence>
<gene>
    <name evidence="3" type="ORF">SAMN05661109_01358</name>
</gene>
<evidence type="ECO:0000256" key="1">
    <source>
        <dbReference type="SAM" id="Phobius"/>
    </source>
</evidence>
<dbReference type="AlphaFoldDB" id="A0A1H9T956"/>
<feature type="transmembrane region" description="Helical" evidence="1">
    <location>
        <begin position="339"/>
        <end position="357"/>
    </location>
</feature>
<feature type="transmembrane region" description="Helical" evidence="1">
    <location>
        <begin position="124"/>
        <end position="146"/>
    </location>
</feature>
<evidence type="ECO:0000313" key="4">
    <source>
        <dbReference type="Proteomes" id="UP000198929"/>
    </source>
</evidence>
<feature type="transmembrane region" description="Helical" evidence="1">
    <location>
        <begin position="364"/>
        <end position="381"/>
    </location>
</feature>
<feature type="domain" description="Alpha-(1-&gt;3)-arabinofuranosyltransferase N-terminal GT-C" evidence="2">
    <location>
        <begin position="9"/>
        <end position="496"/>
    </location>
</feature>